<evidence type="ECO:0000256" key="1">
    <source>
        <dbReference type="ARBA" id="ARBA00022649"/>
    </source>
</evidence>
<dbReference type="Pfam" id="PF15738">
    <property type="entry name" value="YafQ_toxin"/>
    <property type="match status" value="1"/>
</dbReference>
<accession>A0A1G1VSZ9</accession>
<evidence type="ECO:0000313" key="2">
    <source>
        <dbReference type="EMBL" id="OGY18337.1"/>
    </source>
</evidence>
<dbReference type="InterPro" id="IPR035093">
    <property type="entry name" value="RelE/ParE_toxin_dom_sf"/>
</dbReference>
<dbReference type="InterPro" id="IPR007712">
    <property type="entry name" value="RelE/ParE_toxin"/>
</dbReference>
<protein>
    <recommendedName>
        <fullName evidence="4">Plasmid stabilization protein</fullName>
    </recommendedName>
</protein>
<organism evidence="2 3">
    <name type="scientific">Candidatus Chisholmbacteria bacterium RIFCSPHIGHO2_01_FULL_52_32</name>
    <dbReference type="NCBI Taxonomy" id="1797591"/>
    <lineage>
        <taxon>Bacteria</taxon>
        <taxon>Candidatus Chisholmiibacteriota</taxon>
    </lineage>
</organism>
<dbReference type="NCBIfam" id="TIGR02385">
    <property type="entry name" value="RelE_StbE"/>
    <property type="match status" value="1"/>
</dbReference>
<dbReference type="InterPro" id="IPR004386">
    <property type="entry name" value="Toxin_YafQ-like"/>
</dbReference>
<dbReference type="AlphaFoldDB" id="A0A1G1VSZ9"/>
<sequence length="85" mass="9881">MIIVYHANFKKSYKKLLPQVKEKLEDRLRLFSKDEFHPILNNHALKGKYSGYRSINVTGDIRAIFKREAGEAIFVVIDSHSNLYG</sequence>
<reference evidence="2 3" key="1">
    <citation type="journal article" date="2016" name="Nat. Commun.">
        <title>Thousands of microbial genomes shed light on interconnected biogeochemical processes in an aquifer system.</title>
        <authorList>
            <person name="Anantharaman K."/>
            <person name="Brown C.T."/>
            <person name="Hug L.A."/>
            <person name="Sharon I."/>
            <person name="Castelle C.J."/>
            <person name="Probst A.J."/>
            <person name="Thomas B.C."/>
            <person name="Singh A."/>
            <person name="Wilkins M.J."/>
            <person name="Karaoz U."/>
            <person name="Brodie E.L."/>
            <person name="Williams K.H."/>
            <person name="Hubbard S.S."/>
            <person name="Banfield J.F."/>
        </authorList>
    </citation>
    <scope>NUCLEOTIDE SEQUENCE [LARGE SCALE GENOMIC DNA]</scope>
</reference>
<evidence type="ECO:0008006" key="4">
    <source>
        <dbReference type="Google" id="ProtNLM"/>
    </source>
</evidence>
<name>A0A1G1VSZ9_9BACT</name>
<dbReference type="EMBL" id="MHCJ01000003">
    <property type="protein sequence ID" value="OGY18337.1"/>
    <property type="molecule type" value="Genomic_DNA"/>
</dbReference>
<keyword evidence="1" id="KW-1277">Toxin-antitoxin system</keyword>
<proteinExistence type="predicted"/>
<dbReference type="Proteomes" id="UP000179233">
    <property type="component" value="Unassembled WGS sequence"/>
</dbReference>
<evidence type="ECO:0000313" key="3">
    <source>
        <dbReference type="Proteomes" id="UP000179233"/>
    </source>
</evidence>
<comment type="caution">
    <text evidence="2">The sequence shown here is derived from an EMBL/GenBank/DDBJ whole genome shotgun (WGS) entry which is preliminary data.</text>
</comment>
<dbReference type="SUPFAM" id="SSF143011">
    <property type="entry name" value="RelE-like"/>
    <property type="match status" value="1"/>
</dbReference>
<dbReference type="Gene3D" id="3.30.2310.20">
    <property type="entry name" value="RelE-like"/>
    <property type="match status" value="1"/>
</dbReference>
<gene>
    <name evidence="2" type="ORF">A2786_02355</name>
</gene>